<protein>
    <submittedName>
        <fullName evidence="1">Uncharacterized protein</fullName>
    </submittedName>
</protein>
<keyword evidence="2" id="KW-1185">Reference proteome</keyword>
<proteinExistence type="predicted"/>
<dbReference type="STRING" id="178356.SAMN05216269_12330"/>
<evidence type="ECO:0000313" key="2">
    <source>
        <dbReference type="Proteomes" id="UP000184092"/>
    </source>
</evidence>
<dbReference type="AlphaFoldDB" id="A0A1M7PUR6"/>
<accession>A0A1M7PUR6</accession>
<evidence type="ECO:0000313" key="1">
    <source>
        <dbReference type="EMBL" id="SHN21242.1"/>
    </source>
</evidence>
<reference evidence="2" key="1">
    <citation type="submission" date="2016-11" db="EMBL/GenBank/DDBJ databases">
        <authorList>
            <person name="Varghese N."/>
            <person name="Submissions S."/>
        </authorList>
    </citation>
    <scope>NUCLEOTIDE SEQUENCE [LARGE SCALE GENOMIC DNA]</scope>
    <source>
        <strain evidence="2">CGMCC 1.2749</strain>
    </source>
</reference>
<sequence>MLRYYYLFKDLLYFSKFNDLFIIKMELYVLIISNYSSVEDTSDELYIIFNIRF</sequence>
<name>A0A1M7PUR6_9FLAO</name>
<organism evidence="1 2">
    <name type="scientific">Flavobacterium xinjiangense</name>
    <dbReference type="NCBI Taxonomy" id="178356"/>
    <lineage>
        <taxon>Bacteria</taxon>
        <taxon>Pseudomonadati</taxon>
        <taxon>Bacteroidota</taxon>
        <taxon>Flavobacteriia</taxon>
        <taxon>Flavobacteriales</taxon>
        <taxon>Flavobacteriaceae</taxon>
        <taxon>Flavobacterium</taxon>
    </lineage>
</organism>
<dbReference type="EMBL" id="FRCL01000023">
    <property type="protein sequence ID" value="SHN21242.1"/>
    <property type="molecule type" value="Genomic_DNA"/>
</dbReference>
<dbReference type="Proteomes" id="UP000184092">
    <property type="component" value="Unassembled WGS sequence"/>
</dbReference>
<gene>
    <name evidence="1" type="ORF">SAMN05216269_12330</name>
</gene>